<comment type="caution">
    <text evidence="2">The sequence shown here is derived from an EMBL/GenBank/DDBJ whole genome shotgun (WGS) entry which is preliminary data.</text>
</comment>
<protein>
    <submittedName>
        <fullName evidence="2">NUDIX domain-containing protein</fullName>
    </submittedName>
</protein>
<dbReference type="AlphaFoldDB" id="A0AAW8W4W7"/>
<organism evidence="2 3">
    <name type="scientific">Levilactobacillus namurensis</name>
    <dbReference type="NCBI Taxonomy" id="380393"/>
    <lineage>
        <taxon>Bacteria</taxon>
        <taxon>Bacillati</taxon>
        <taxon>Bacillota</taxon>
        <taxon>Bacilli</taxon>
        <taxon>Lactobacillales</taxon>
        <taxon>Lactobacillaceae</taxon>
        <taxon>Levilactobacillus</taxon>
    </lineage>
</organism>
<feature type="domain" description="Nudix hydrolase" evidence="1">
    <location>
        <begin position="1"/>
        <end position="134"/>
    </location>
</feature>
<dbReference type="PROSITE" id="PS51462">
    <property type="entry name" value="NUDIX"/>
    <property type="match status" value="1"/>
</dbReference>
<dbReference type="Proteomes" id="UP001254075">
    <property type="component" value="Unassembled WGS sequence"/>
</dbReference>
<dbReference type="RefSeq" id="WP_107739957.1">
    <property type="nucleotide sequence ID" value="NZ_CP134159.1"/>
</dbReference>
<evidence type="ECO:0000313" key="2">
    <source>
        <dbReference type="EMBL" id="MDT7014384.1"/>
    </source>
</evidence>
<dbReference type="InterPro" id="IPR015797">
    <property type="entry name" value="NUDIX_hydrolase-like_dom_sf"/>
</dbReference>
<name>A0AAW8W4W7_9LACO</name>
<dbReference type="SUPFAM" id="SSF55811">
    <property type="entry name" value="Nudix"/>
    <property type="match status" value="1"/>
</dbReference>
<proteinExistence type="predicted"/>
<dbReference type="InterPro" id="IPR000086">
    <property type="entry name" value="NUDIX_hydrolase_dom"/>
</dbReference>
<gene>
    <name evidence="2" type="ORF">RI532_08175</name>
</gene>
<evidence type="ECO:0000313" key="3">
    <source>
        <dbReference type="Proteomes" id="UP001254075"/>
    </source>
</evidence>
<reference evidence="2" key="1">
    <citation type="submission" date="2023-08" db="EMBL/GenBank/DDBJ databases">
        <authorList>
            <person name="Page C.A."/>
            <person name="Perez-Diaz I.M."/>
        </authorList>
    </citation>
    <scope>NUCLEOTIDE SEQUENCE</scope>
    <source>
        <strain evidence="2">3.8.38</strain>
    </source>
</reference>
<sequence>MRSCARCFVHDCQTDTILLVERFKDRRHYWTVPGGGILAGETPAKTVQRELDEELLFQVQADQLELLTRVVRLGQPETYFVADEQVTPELSVHSVELARSTATNRYQPQWVPRRDVPAKLPYLADVARLVVEREA</sequence>
<evidence type="ECO:0000259" key="1">
    <source>
        <dbReference type="PROSITE" id="PS51462"/>
    </source>
</evidence>
<dbReference type="Gene3D" id="3.90.79.10">
    <property type="entry name" value="Nucleoside Triphosphate Pyrophosphohydrolase"/>
    <property type="match status" value="1"/>
</dbReference>
<accession>A0AAW8W4W7</accession>
<dbReference type="EMBL" id="JAVLAM010000001">
    <property type="protein sequence ID" value="MDT7014384.1"/>
    <property type="molecule type" value="Genomic_DNA"/>
</dbReference>
<dbReference type="Pfam" id="PF00293">
    <property type="entry name" value="NUDIX"/>
    <property type="match status" value="1"/>
</dbReference>